<proteinExistence type="predicted"/>
<reference evidence="1 2" key="1">
    <citation type="journal article" date="2009" name="PLoS Pathog.">
        <title>Genomic evidence for the evolution of Streptococcus equi: host restriction, increased virulence, and genetic exchange with human pathogens.</title>
        <authorList>
            <person name="Holden M.T.G."/>
            <person name="Heather Z."/>
            <person name="Paillot R."/>
            <person name="Steward K.F."/>
            <person name="Webb K."/>
            <person name="Ainslie F."/>
            <person name="Jourdan T."/>
            <person name="Bason N.C."/>
            <person name="Holroyd N.E."/>
            <person name="Mungall K."/>
            <person name="Quail M.A."/>
            <person name="Sanders M."/>
            <person name="Simmonds M."/>
            <person name="Willey D."/>
            <person name="Brooks K."/>
            <person name="Aanensen D.M."/>
            <person name="Spratt B.G."/>
            <person name="Jolley K.A."/>
            <person name="Maiden M.C.J."/>
            <person name="Kehoe M."/>
            <person name="Chanter N."/>
            <person name="Bentley S.D."/>
            <person name="Robinson C."/>
            <person name="Maskell D.J."/>
            <person name="Parkhill J."/>
            <person name="Waller A.S."/>
        </authorList>
    </citation>
    <scope>NUCLEOTIDE SEQUENCE [LARGE SCALE GENOMIC DNA]</scope>
    <source>
        <strain evidence="1 2">4047</strain>
    </source>
</reference>
<dbReference type="KEGG" id="seu:SEQ_2095"/>
<gene>
    <name evidence="1" type="ordered locus">SEQ_2095</name>
</gene>
<dbReference type="HOGENOM" id="CLU_2481877_0_0_9"/>
<sequence length="87" mass="10304" precursor="true">MKKTFKLLCSVLLDHHSNAKSHILIKQNILKMIKSDFKFLYQIYMEMSPFIPHYFSDNHFSIIYQNKKPLKSALSIIIARKNCRKSS</sequence>
<evidence type="ECO:0000313" key="2">
    <source>
        <dbReference type="Proteomes" id="UP000001365"/>
    </source>
</evidence>
<dbReference type="EMBL" id="FM204883">
    <property type="protein sequence ID" value="CAW95424.1"/>
    <property type="molecule type" value="Genomic_DNA"/>
</dbReference>
<protein>
    <submittedName>
        <fullName evidence="1">Putative exported protein</fullName>
    </submittedName>
</protein>
<name>C0MAC6_STRE4</name>
<dbReference type="Proteomes" id="UP000001365">
    <property type="component" value="Chromosome"/>
</dbReference>
<organism evidence="1 2">
    <name type="scientific">Streptococcus equi subsp. equi (strain 4047)</name>
    <dbReference type="NCBI Taxonomy" id="553482"/>
    <lineage>
        <taxon>Bacteria</taxon>
        <taxon>Bacillati</taxon>
        <taxon>Bacillota</taxon>
        <taxon>Bacilli</taxon>
        <taxon>Lactobacillales</taxon>
        <taxon>Streptococcaceae</taxon>
        <taxon>Streptococcus</taxon>
    </lineage>
</organism>
<accession>C0MAC6</accession>
<dbReference type="AlphaFoldDB" id="C0MAC6"/>
<evidence type="ECO:0000313" key="1">
    <source>
        <dbReference type="EMBL" id="CAW95424.1"/>
    </source>
</evidence>